<keyword evidence="2" id="KW-0963">Cytoplasm</keyword>
<dbReference type="GO" id="GO:0000049">
    <property type="term" value="F:tRNA binding"/>
    <property type="evidence" value="ECO:0007669"/>
    <property type="project" value="UniProtKB-UniRule"/>
</dbReference>
<sequence>MVATLALSPNDITTKLVYNYLDSINVSLQESSAENSTLTLEDGKILTGTTSVVNGLTETFITGLAAKNETNAAEVQKWLKLTEEADKNPSKVEKELNEHLTTRTYIVENYLTVADLVAFARIYNSVEKLSSNERFELPNLTRWFDFIQNTAASKSGPKSGLNTVKIDLEAPKVEKKVEPKKSKVDKTTKDQSKGNEVTEGKKADKKAAKKADKKEKETSTATSSIISPSLLDLRVGHIVKVDKHPDADSLYVEQIDVGEAEPRTVVSGLVNHIPLDQMQNRDVVLVCNLKPASMRGIKSYAMVLAATSAEGKVELVDPPPGSKPGDRAYFEGYEEGTPEPVLNPKKKIWETLQPGLITTNKKEASWVNNEDKSVHLLRTEKGICTVPTVINATIK</sequence>
<evidence type="ECO:0000256" key="5">
    <source>
        <dbReference type="ARBA" id="ARBA00022917"/>
    </source>
</evidence>
<comment type="caution">
    <text evidence="10">The sequence shown here is derived from an EMBL/GenBank/DDBJ whole genome shotgun (WGS) entry which is preliminary data.</text>
</comment>
<evidence type="ECO:0000256" key="2">
    <source>
        <dbReference type="ARBA" id="ARBA00022490"/>
    </source>
</evidence>
<dbReference type="PROSITE" id="PS50886">
    <property type="entry name" value="TRBD"/>
    <property type="match status" value="1"/>
</dbReference>
<evidence type="ECO:0000256" key="1">
    <source>
        <dbReference type="ARBA" id="ARBA00004496"/>
    </source>
</evidence>
<feature type="domain" description="TRNA-binding" evidence="9">
    <location>
        <begin position="227"/>
        <end position="329"/>
    </location>
</feature>
<dbReference type="PANTHER" id="PTHR11586:SF33">
    <property type="entry name" value="AMINOACYL TRNA SYNTHASE COMPLEX-INTERACTING MULTIFUNCTIONAL PROTEIN 1"/>
    <property type="match status" value="1"/>
</dbReference>
<feature type="region of interest" description="Disordered" evidence="7">
    <location>
        <begin position="175"/>
        <end position="223"/>
    </location>
</feature>
<proteinExistence type="predicted"/>
<dbReference type="CDD" id="cd02799">
    <property type="entry name" value="tRNA_bind_EMAP-II_like"/>
    <property type="match status" value="1"/>
</dbReference>
<gene>
    <name evidence="10" type="ORF">RhiirC2_767634</name>
</gene>
<dbReference type="GO" id="GO:0006412">
    <property type="term" value="P:translation"/>
    <property type="evidence" value="ECO:0007669"/>
    <property type="project" value="UniProtKB-KW"/>
</dbReference>
<dbReference type="InterPro" id="IPR012340">
    <property type="entry name" value="NA-bd_OB-fold"/>
</dbReference>
<feature type="compositionally biased region" description="Basic and acidic residues" evidence="7">
    <location>
        <begin position="175"/>
        <end position="218"/>
    </location>
</feature>
<evidence type="ECO:0000313" key="11">
    <source>
        <dbReference type="Proteomes" id="UP000233469"/>
    </source>
</evidence>
<dbReference type="PANTHER" id="PTHR11586">
    <property type="entry name" value="TRNA-AMINOACYLATION COFACTOR ARC1 FAMILY MEMBER"/>
    <property type="match status" value="1"/>
</dbReference>
<reference evidence="10 11" key="1">
    <citation type="submission" date="2016-04" db="EMBL/GenBank/DDBJ databases">
        <title>Genome analyses suggest a sexual origin of heterokaryosis in a supposedly ancient asexual fungus.</title>
        <authorList>
            <person name="Ropars J."/>
            <person name="Sedzielewska K."/>
            <person name="Noel J."/>
            <person name="Charron P."/>
            <person name="Farinelli L."/>
            <person name="Marton T."/>
            <person name="Kruger M."/>
            <person name="Pelin A."/>
            <person name="Brachmann A."/>
            <person name="Corradi N."/>
        </authorList>
    </citation>
    <scope>NUCLEOTIDE SEQUENCE [LARGE SCALE GENOMIC DNA]</scope>
    <source>
        <strain evidence="10 11">C2</strain>
    </source>
</reference>
<evidence type="ECO:0000259" key="9">
    <source>
        <dbReference type="PROSITE" id="PS50886"/>
    </source>
</evidence>
<keyword evidence="4 6" id="KW-0694">RNA-binding</keyword>
<dbReference type="InterPro" id="IPR051270">
    <property type="entry name" value="Tyrosine-tRNA_ligase_regulator"/>
</dbReference>
<dbReference type="Pfam" id="PF21972">
    <property type="entry name" value="Arc1p_N_like"/>
    <property type="match status" value="1"/>
</dbReference>
<dbReference type="VEuPathDB" id="FungiDB:RhiirFUN_020306"/>
<dbReference type="PROSITE" id="PS50405">
    <property type="entry name" value="GST_CTER"/>
    <property type="match status" value="1"/>
</dbReference>
<dbReference type="InterPro" id="IPR002547">
    <property type="entry name" value="tRNA-bd_dom"/>
</dbReference>
<dbReference type="EMBL" id="LLXL01000004">
    <property type="protein sequence ID" value="PKK80877.1"/>
    <property type="molecule type" value="Genomic_DNA"/>
</dbReference>
<evidence type="ECO:0000256" key="3">
    <source>
        <dbReference type="ARBA" id="ARBA00022555"/>
    </source>
</evidence>
<dbReference type="SUPFAM" id="SSF47616">
    <property type="entry name" value="GST C-terminal domain-like"/>
    <property type="match status" value="1"/>
</dbReference>
<dbReference type="VEuPathDB" id="FungiDB:RhiirA1_500496"/>
<evidence type="ECO:0000256" key="6">
    <source>
        <dbReference type="PROSITE-ProRule" id="PRU00209"/>
    </source>
</evidence>
<name>A0A2N1P3V7_9GLOM</name>
<dbReference type="InterPro" id="IPR053836">
    <property type="entry name" value="Arc1-like_N"/>
</dbReference>
<evidence type="ECO:0000313" key="10">
    <source>
        <dbReference type="EMBL" id="PKK80877.1"/>
    </source>
</evidence>
<dbReference type="Gene3D" id="2.40.50.140">
    <property type="entry name" value="Nucleic acid-binding proteins"/>
    <property type="match status" value="1"/>
</dbReference>
<evidence type="ECO:0000256" key="4">
    <source>
        <dbReference type="ARBA" id="ARBA00022884"/>
    </source>
</evidence>
<dbReference type="CDD" id="cd10289">
    <property type="entry name" value="GST_C_AaRS_like"/>
    <property type="match status" value="1"/>
</dbReference>
<reference evidence="10 11" key="2">
    <citation type="submission" date="2017-10" db="EMBL/GenBank/DDBJ databases">
        <title>Extensive intraspecific genome diversity in a model arbuscular mycorrhizal fungus.</title>
        <authorList>
            <person name="Chen E.C.H."/>
            <person name="Morin E."/>
            <person name="Baudet D."/>
            <person name="Noel J."/>
            <person name="Ndikumana S."/>
            <person name="Charron P."/>
            <person name="St-Onge C."/>
            <person name="Giorgi J."/>
            <person name="Grigoriev I.V."/>
            <person name="Roux C."/>
            <person name="Martin F.M."/>
            <person name="Corradi N."/>
        </authorList>
    </citation>
    <scope>NUCLEOTIDE SEQUENCE [LARGE SCALE GENOMIC DNA]</scope>
    <source>
        <strain evidence="10 11">C2</strain>
    </source>
</reference>
<dbReference type="AlphaFoldDB" id="A0A2N1P3V7"/>
<keyword evidence="5" id="KW-0648">Protein biosynthesis</keyword>
<accession>A0A2N1P3V7</accession>
<organism evidence="10 11">
    <name type="scientific">Rhizophagus irregularis</name>
    <dbReference type="NCBI Taxonomy" id="588596"/>
    <lineage>
        <taxon>Eukaryota</taxon>
        <taxon>Fungi</taxon>
        <taxon>Fungi incertae sedis</taxon>
        <taxon>Mucoromycota</taxon>
        <taxon>Glomeromycotina</taxon>
        <taxon>Glomeromycetes</taxon>
        <taxon>Glomerales</taxon>
        <taxon>Glomeraceae</taxon>
        <taxon>Rhizophagus</taxon>
    </lineage>
</organism>
<keyword evidence="3 6" id="KW-0820">tRNA-binding</keyword>
<dbReference type="GO" id="GO:0017102">
    <property type="term" value="C:methionyl glutamyl tRNA synthetase complex"/>
    <property type="evidence" value="ECO:0007669"/>
    <property type="project" value="TreeGrafter"/>
</dbReference>
<protein>
    <submittedName>
        <fullName evidence="10">Nucleic acid-binding protein</fullName>
    </submittedName>
</protein>
<dbReference type="InterPro" id="IPR010987">
    <property type="entry name" value="Glutathione-S-Trfase_C-like"/>
</dbReference>
<dbReference type="OrthoDB" id="19141at2759"/>
<feature type="domain" description="GST C-terminal" evidence="8">
    <location>
        <begin position="27"/>
        <end position="179"/>
    </location>
</feature>
<dbReference type="SUPFAM" id="SSF50249">
    <property type="entry name" value="Nucleic acid-binding proteins"/>
    <property type="match status" value="1"/>
</dbReference>
<dbReference type="InterPro" id="IPR036282">
    <property type="entry name" value="Glutathione-S-Trfase_C_sf"/>
</dbReference>
<evidence type="ECO:0000259" key="8">
    <source>
        <dbReference type="PROSITE" id="PS50405"/>
    </source>
</evidence>
<dbReference type="Gene3D" id="1.20.1050.130">
    <property type="match status" value="1"/>
</dbReference>
<evidence type="ECO:0000256" key="7">
    <source>
        <dbReference type="SAM" id="MobiDB-lite"/>
    </source>
</evidence>
<dbReference type="FunFam" id="2.40.50.140:FF:000047">
    <property type="entry name" value="tyrosine--tRNA ligase, cytoplasmic isoform X2"/>
    <property type="match status" value="1"/>
</dbReference>
<dbReference type="Proteomes" id="UP000233469">
    <property type="component" value="Unassembled WGS sequence"/>
</dbReference>
<comment type="subcellular location">
    <subcellularLocation>
        <location evidence="1">Cytoplasm</location>
    </subcellularLocation>
</comment>
<dbReference type="VEuPathDB" id="FungiDB:FUN_013175"/>
<dbReference type="Pfam" id="PF01588">
    <property type="entry name" value="tRNA_bind"/>
    <property type="match status" value="1"/>
</dbReference>